<dbReference type="PRINTS" id="PR00081">
    <property type="entry name" value="GDHRDH"/>
</dbReference>
<keyword evidence="2" id="KW-0560">Oxidoreductase</keyword>
<keyword evidence="4" id="KW-1185">Reference proteome</keyword>
<accession>A0ABY6UNY5</accession>
<dbReference type="Pfam" id="PF00106">
    <property type="entry name" value="adh_short"/>
    <property type="match status" value="1"/>
</dbReference>
<evidence type="ECO:0000313" key="4">
    <source>
        <dbReference type="Proteomes" id="UP000766486"/>
    </source>
</evidence>
<evidence type="ECO:0000256" key="2">
    <source>
        <dbReference type="ARBA" id="ARBA00023002"/>
    </source>
</evidence>
<dbReference type="InterPro" id="IPR002347">
    <property type="entry name" value="SDR_fam"/>
</dbReference>
<proteinExistence type="inferred from homology"/>
<reference evidence="3 4" key="1">
    <citation type="submission" date="2019-06" db="EMBL/GenBank/DDBJ databases">
        <authorList>
            <person name="Broberg M."/>
        </authorList>
    </citation>
    <scope>NUCLEOTIDE SEQUENCE [LARGE SCALE GENOMIC DNA]</scope>
</reference>
<comment type="caution">
    <text evidence="3">The sequence shown here is derived from an EMBL/GenBank/DDBJ whole genome shotgun (WGS) entry which is preliminary data.</text>
</comment>
<comment type="similarity">
    <text evidence="1">Belongs to the short-chain dehydrogenases/reductases (SDR) family.</text>
</comment>
<protein>
    <submittedName>
        <fullName evidence="3">Uncharacterized protein</fullName>
    </submittedName>
</protein>
<dbReference type="Gene3D" id="3.40.50.720">
    <property type="entry name" value="NAD(P)-binding Rossmann-like Domain"/>
    <property type="match status" value="1"/>
</dbReference>
<dbReference type="PANTHER" id="PTHR43899">
    <property type="entry name" value="RH59310P"/>
    <property type="match status" value="1"/>
</dbReference>
<dbReference type="InterPro" id="IPR051019">
    <property type="entry name" value="VLCFA-Steroid_DH"/>
</dbReference>
<dbReference type="PANTHER" id="PTHR43899:SF13">
    <property type="entry name" value="RH59310P"/>
    <property type="match status" value="1"/>
</dbReference>
<organism evidence="3 4">
    <name type="scientific">Bionectria ochroleuca</name>
    <name type="common">Gliocladium roseum</name>
    <dbReference type="NCBI Taxonomy" id="29856"/>
    <lineage>
        <taxon>Eukaryota</taxon>
        <taxon>Fungi</taxon>
        <taxon>Dikarya</taxon>
        <taxon>Ascomycota</taxon>
        <taxon>Pezizomycotina</taxon>
        <taxon>Sordariomycetes</taxon>
        <taxon>Hypocreomycetidae</taxon>
        <taxon>Hypocreales</taxon>
        <taxon>Bionectriaceae</taxon>
        <taxon>Clonostachys</taxon>
    </lineage>
</organism>
<dbReference type="EMBL" id="CABFNS010000851">
    <property type="protein sequence ID" value="VUC32481.1"/>
    <property type="molecule type" value="Genomic_DNA"/>
</dbReference>
<gene>
    <name evidence="3" type="ORF">CLO192961_LOCUS328724</name>
</gene>
<dbReference type="Proteomes" id="UP000766486">
    <property type="component" value="Unassembled WGS sequence"/>
</dbReference>
<name>A0ABY6UNY5_BIOOC</name>
<dbReference type="SUPFAM" id="SSF51735">
    <property type="entry name" value="NAD(P)-binding Rossmann-fold domains"/>
    <property type="match status" value="1"/>
</dbReference>
<sequence>MATAVTLSLSSLGLLVLTRWGVGLAANMAFFFRRSGVRRYLDVKPNAGASAKESWALITGSSAGLGRALAFELAGLGFNIVLHGSNAAKLEAVKEELQAAHPSRSVRTLVLDARICGLLNGADLEAKLNAAVKSLDDIHIRILVNNVGMPQARPEVRAPFDALDTFTYDELLLNVAGNAVFPMLFTRALYPQLIRNQPALVINMGSLAAEGFPLFPSYGPAKAFLMASTVELRLENRIEGRDIEVLGIDVAGVTGTDTIQDKPNLMLPDAPTYAKYVVRSIGCGHARVAPYLPQAIFLWVIRSLPSWLGDSVKASMLKGMREEAVTKMKNGDTSGIR</sequence>
<dbReference type="InterPro" id="IPR036291">
    <property type="entry name" value="NAD(P)-bd_dom_sf"/>
</dbReference>
<evidence type="ECO:0000313" key="3">
    <source>
        <dbReference type="EMBL" id="VUC32481.1"/>
    </source>
</evidence>
<evidence type="ECO:0000256" key="1">
    <source>
        <dbReference type="ARBA" id="ARBA00006484"/>
    </source>
</evidence>